<keyword evidence="1" id="KW-1133">Transmembrane helix</keyword>
<feature type="transmembrane region" description="Helical" evidence="1">
    <location>
        <begin position="45"/>
        <end position="64"/>
    </location>
</feature>
<keyword evidence="1" id="KW-0812">Transmembrane</keyword>
<accession>A0ABQ5Q351</accession>
<reference evidence="2 3" key="1">
    <citation type="journal article" date="2023" name="Antonie Van Leeuwenhoek">
        <title>Mesoterricola silvestris gen. nov., sp. nov., Mesoterricola sediminis sp. nov., Geothrix oryzae sp. nov., Geothrix edaphica sp. nov., Geothrix rubra sp. nov., and Geothrix limicola sp. nov., six novel members of Acidobacteriota isolated from soils.</title>
        <authorList>
            <person name="Itoh H."/>
            <person name="Sugisawa Y."/>
            <person name="Mise K."/>
            <person name="Xu Z."/>
            <person name="Kuniyasu M."/>
            <person name="Ushijima N."/>
            <person name="Kawano K."/>
            <person name="Kobayashi E."/>
            <person name="Shiratori Y."/>
            <person name="Masuda Y."/>
            <person name="Senoo K."/>
        </authorList>
    </citation>
    <scope>NUCLEOTIDE SEQUENCE [LARGE SCALE GENOMIC DNA]</scope>
    <source>
        <strain evidence="2 3">Red803</strain>
    </source>
</reference>
<organism evidence="2 3">
    <name type="scientific">Geothrix rubra</name>
    <dbReference type="NCBI Taxonomy" id="2927977"/>
    <lineage>
        <taxon>Bacteria</taxon>
        <taxon>Pseudomonadati</taxon>
        <taxon>Acidobacteriota</taxon>
        <taxon>Holophagae</taxon>
        <taxon>Holophagales</taxon>
        <taxon>Holophagaceae</taxon>
        <taxon>Geothrix</taxon>
    </lineage>
</organism>
<dbReference type="Pfam" id="PF06127">
    <property type="entry name" value="Mpo1-like"/>
    <property type="match status" value="1"/>
</dbReference>
<proteinExistence type="predicted"/>
<comment type="caution">
    <text evidence="2">The sequence shown here is derived from an EMBL/GenBank/DDBJ whole genome shotgun (WGS) entry which is preliminary data.</text>
</comment>
<evidence type="ECO:0000313" key="3">
    <source>
        <dbReference type="Proteomes" id="UP001165089"/>
    </source>
</evidence>
<dbReference type="PANTHER" id="PTHR34205:SF2">
    <property type="entry name" value="DUF962 DOMAIN-CONTAINING PROTEIN"/>
    <property type="match status" value="1"/>
</dbReference>
<dbReference type="Proteomes" id="UP001165089">
    <property type="component" value="Unassembled WGS sequence"/>
</dbReference>
<dbReference type="InterPro" id="IPR009305">
    <property type="entry name" value="Mpo1-like"/>
</dbReference>
<protein>
    <submittedName>
        <fullName evidence="2">DUF962 family protein</fullName>
    </submittedName>
</protein>
<evidence type="ECO:0000256" key="1">
    <source>
        <dbReference type="SAM" id="Phobius"/>
    </source>
</evidence>
<dbReference type="EMBL" id="BSDD01000001">
    <property type="protein sequence ID" value="GLH68866.1"/>
    <property type="molecule type" value="Genomic_DNA"/>
</dbReference>
<dbReference type="PANTHER" id="PTHR34205">
    <property type="entry name" value="TRANSMEMBRANE PROTEIN"/>
    <property type="match status" value="1"/>
</dbReference>
<gene>
    <name evidence="2" type="ORF">GETHPA_03990</name>
</gene>
<name>A0ABQ5Q351_9BACT</name>
<evidence type="ECO:0000313" key="2">
    <source>
        <dbReference type="EMBL" id="GLH68866.1"/>
    </source>
</evidence>
<sequence>MTLAEFWPWYLGEHRHPRTRAWHLAGTLGYLGLGLLGLLAGHPHWLWFMPVVAYGCAWYAHFAIERNRPATFRHPLMSFLCDHRMAWCMVTGRMTAELARHGLSDPPGTGPQVDSRAR</sequence>
<feature type="transmembrane region" description="Helical" evidence="1">
    <location>
        <begin position="21"/>
        <end position="39"/>
    </location>
</feature>
<dbReference type="RefSeq" id="WP_285722503.1">
    <property type="nucleotide sequence ID" value="NZ_BSDD01000001.1"/>
</dbReference>
<keyword evidence="1" id="KW-0472">Membrane</keyword>
<keyword evidence="3" id="KW-1185">Reference proteome</keyword>